<evidence type="ECO:0000313" key="7">
    <source>
        <dbReference type="EMBL" id="AZF75818.1"/>
    </source>
</evidence>
<dbReference type="EMBL" id="CP011055">
    <property type="protein sequence ID" value="AKA73486.1"/>
    <property type="molecule type" value="Genomic_DNA"/>
</dbReference>
<evidence type="ECO:0000313" key="22">
    <source>
        <dbReference type="Proteomes" id="UP000278715"/>
    </source>
</evidence>
<evidence type="ECO:0000313" key="23">
    <source>
        <dbReference type="Proteomes" id="UP000282269"/>
    </source>
</evidence>
<dbReference type="EMBL" id="CP033237">
    <property type="protein sequence ID" value="AZF73193.1"/>
    <property type="molecule type" value="Genomic_DNA"/>
</dbReference>
<dbReference type="InterPro" id="IPR005906">
    <property type="entry name" value="LysW"/>
</dbReference>
<evidence type="ECO:0000313" key="8">
    <source>
        <dbReference type="EMBL" id="AZF78425.1"/>
    </source>
</evidence>
<evidence type="ECO:0000313" key="4">
    <source>
        <dbReference type="EMBL" id="AZF67953.1"/>
    </source>
</evidence>
<gene>
    <name evidence="11" type="ORF">HFC64_12255</name>
    <name evidence="12" type="ORF">SSOP1_0144</name>
    <name evidence="3" type="ORF">SULA_1172</name>
    <name evidence="1" type="ORF">SULB_1173</name>
    <name evidence="2" type="ORF">SULC_1171</name>
    <name evidence="4" type="ORF">SULG_05785</name>
    <name evidence="5" type="ORF">SULH_05785</name>
    <name evidence="6" type="ORF">SULI_05785</name>
    <name evidence="7" type="ORF">SULM_05785</name>
    <name evidence="8" type="ORF">SULN_05785</name>
    <name evidence="9" type="ORF">SULO_05795</name>
    <name evidence="10" type="ORF">SULZ_06020</name>
</gene>
<dbReference type="EMBL" id="CP050869">
    <property type="protein sequence ID" value="QPG50473.1"/>
    <property type="molecule type" value="Genomic_DNA"/>
</dbReference>
<evidence type="ECO:0000313" key="14">
    <source>
        <dbReference type="Proteomes" id="UP000033085"/>
    </source>
</evidence>
<dbReference type="GeneID" id="44129120"/>
<dbReference type="OrthoDB" id="159847at2157"/>
<proteinExistence type="predicted"/>
<dbReference type="Gene3D" id="2.20.28.160">
    <property type="match status" value="1"/>
</dbReference>
<dbReference type="Proteomes" id="UP000282269">
    <property type="component" value="Chromosome"/>
</dbReference>
<dbReference type="PANTHER" id="PTHR40393:SF2">
    <property type="entry name" value="ALPHA-AMINOADIPATE_GLUTAMATE CARRIER PROTEIN LYSW"/>
    <property type="match status" value="1"/>
</dbReference>
<dbReference type="RefSeq" id="WP_009990383.1">
    <property type="nucleotide sequence ID" value="NZ_CP011055.2"/>
</dbReference>
<evidence type="ECO:0000313" key="16">
    <source>
        <dbReference type="Proteomes" id="UP000076770"/>
    </source>
</evidence>
<dbReference type="Proteomes" id="UP000033106">
    <property type="component" value="Chromosome"/>
</dbReference>
<evidence type="ECO:0000313" key="2">
    <source>
        <dbReference type="EMBL" id="AKA76184.1"/>
    </source>
</evidence>
<dbReference type="KEGG" id="ssof:SULC_1171"/>
<dbReference type="Proteomes" id="UP000273443">
    <property type="component" value="Chromosome"/>
</dbReference>
<dbReference type="EMBL" id="CP033236">
    <property type="protein sequence ID" value="AZF70573.1"/>
    <property type="molecule type" value="Genomic_DNA"/>
</dbReference>
<evidence type="ECO:0000313" key="11">
    <source>
        <dbReference type="EMBL" id="QPG50473.1"/>
    </source>
</evidence>
<dbReference type="Proteomes" id="UP000275843">
    <property type="component" value="Chromosome"/>
</dbReference>
<evidence type="ECO:0000313" key="21">
    <source>
        <dbReference type="Proteomes" id="UP000275843"/>
    </source>
</evidence>
<dbReference type="KEGG" id="ssol:SULB_1173"/>
<organism evidence="3 15">
    <name type="scientific">Saccharolobus solfataricus</name>
    <name type="common">Sulfolobus solfataricus</name>
    <dbReference type="NCBI Taxonomy" id="2287"/>
    <lineage>
        <taxon>Archaea</taxon>
        <taxon>Thermoproteota</taxon>
        <taxon>Thermoprotei</taxon>
        <taxon>Sulfolobales</taxon>
        <taxon>Sulfolobaceae</taxon>
        <taxon>Saccharolobus</taxon>
    </lineage>
</organism>
<name>A0A0E3GWD4_SACSO</name>
<dbReference type="EMBL" id="CP011056">
    <property type="protein sequence ID" value="AKA76184.1"/>
    <property type="molecule type" value="Genomic_DNA"/>
</dbReference>
<dbReference type="AlphaFoldDB" id="A0A0E3GWD4"/>
<dbReference type="EMBL" id="LT549890">
    <property type="protein sequence ID" value="SAI83698.1"/>
    <property type="molecule type" value="Genomic_DNA"/>
</dbReference>
<evidence type="ECO:0000313" key="13">
    <source>
        <dbReference type="Proteomes" id="UP000033057"/>
    </source>
</evidence>
<reference evidence="3" key="5">
    <citation type="submission" date="2018-10" db="EMBL/GenBank/DDBJ databases">
        <authorList>
            <person name="McCarthy S."/>
            <person name="Gradnigo J."/>
            <person name="Johnson T."/>
            <person name="Payne S."/>
            <person name="Lipzen A."/>
            <person name="Schackwitz W."/>
            <person name="Martin J."/>
            <person name="Moriyama E."/>
            <person name="Blum P."/>
        </authorList>
    </citation>
    <scope>NUCLEOTIDE SEQUENCE</scope>
    <source>
        <strain evidence="1">SARC-B</strain>
        <strain evidence="2">SARC-C</strain>
        <strain evidence="3">SULA</strain>
    </source>
</reference>
<evidence type="ECO:0000313" key="5">
    <source>
        <dbReference type="EMBL" id="AZF70573.1"/>
    </source>
</evidence>
<accession>A0A0E3GWD4</accession>
<evidence type="ECO:0000313" key="6">
    <source>
        <dbReference type="EMBL" id="AZF73193.1"/>
    </source>
</evidence>
<dbReference type="EMBL" id="CP033239">
    <property type="protein sequence ID" value="AZF78425.1"/>
    <property type="molecule type" value="Genomic_DNA"/>
</dbReference>
<dbReference type="EMBL" id="CP033240">
    <property type="protein sequence ID" value="AZF81031.1"/>
    <property type="molecule type" value="Genomic_DNA"/>
</dbReference>
<dbReference type="Proteomes" id="UP000033057">
    <property type="component" value="Chromosome"/>
</dbReference>
<evidence type="ECO:0000313" key="19">
    <source>
        <dbReference type="Proteomes" id="UP000273194"/>
    </source>
</evidence>
<evidence type="ECO:0000313" key="9">
    <source>
        <dbReference type="EMBL" id="AZF81031.1"/>
    </source>
</evidence>
<dbReference type="GeneID" id="42362152"/>
<dbReference type="NCBIfam" id="NF041070">
    <property type="entry name" value="carrier_LysW_Arch"/>
    <property type="match status" value="1"/>
</dbReference>
<evidence type="ECO:0000313" key="20">
    <source>
        <dbReference type="Proteomes" id="UP000273443"/>
    </source>
</evidence>
<evidence type="ECO:0000313" key="18">
    <source>
        <dbReference type="Proteomes" id="UP000269431"/>
    </source>
</evidence>
<evidence type="ECO:0000313" key="24">
    <source>
        <dbReference type="Proteomes" id="UP000594632"/>
    </source>
</evidence>
<dbReference type="EMBL" id="CP033241">
    <property type="protein sequence ID" value="AZF83669.1"/>
    <property type="molecule type" value="Genomic_DNA"/>
</dbReference>
<dbReference type="PATRIC" id="fig|2287.6.peg.1232"/>
<dbReference type="KEGG" id="ssoa:SULA_1172"/>
<dbReference type="PANTHER" id="PTHR40393">
    <property type="entry name" value="LYSINE BIOSYNTHESIS PROTEIN-RELATED-RELATED"/>
    <property type="match status" value="1"/>
</dbReference>
<dbReference type="Proteomes" id="UP000594632">
    <property type="component" value="Chromosome"/>
</dbReference>
<reference evidence="16" key="2">
    <citation type="submission" date="2016-04" db="EMBL/GenBank/DDBJ databases">
        <authorList>
            <person name="Shah S.A."/>
            <person name="Garrett R.A."/>
        </authorList>
    </citation>
    <scope>NUCLEOTIDE SEQUENCE [LARGE SCALE GENOMIC DNA]</scope>
    <source>
        <strain evidence="16">ATCC 35091 / DSM 1616 / JCM 8930 / NBRC 15331 / P1</strain>
    </source>
</reference>
<evidence type="ECO:0000313" key="17">
    <source>
        <dbReference type="Proteomes" id="UP000267993"/>
    </source>
</evidence>
<dbReference type="Pfam" id="PF21344">
    <property type="entry name" value="Zn_ribbon_LysW"/>
    <property type="match status" value="1"/>
</dbReference>
<reference evidence="17 18" key="4">
    <citation type="journal article" date="2018" name="Proc. Natl. Acad. Sci. U.S.A.">
        <title>Nonmutational mechanism of inheritance in the Archaeon Sulfolobus solfataricus.</title>
        <authorList>
            <person name="Payne S."/>
            <person name="McCarthy S."/>
            <person name="Johnson T."/>
            <person name="North E."/>
            <person name="Blum P."/>
        </authorList>
    </citation>
    <scope>NUCLEOTIDE SEQUENCE [LARGE SCALE GENOMIC DNA]</scope>
    <source>
        <strain evidence="5 17">SARC-H</strain>
        <strain evidence="6 21">SARC-I</strain>
        <strain evidence="8 22">SARC-N</strain>
        <strain evidence="9 23">SARC-O</strain>
        <strain evidence="10 18">SUL120</strain>
        <strain evidence="4 19">SULG</strain>
        <strain evidence="7 20">SULM</strain>
    </source>
</reference>
<evidence type="ECO:0000313" key="15">
    <source>
        <dbReference type="Proteomes" id="UP000033106"/>
    </source>
</evidence>
<dbReference type="Proteomes" id="UP000278715">
    <property type="component" value="Chromosome"/>
</dbReference>
<evidence type="ECO:0000313" key="3">
    <source>
        <dbReference type="EMBL" id="AKA78876.1"/>
    </source>
</evidence>
<reference evidence="13 14" key="1">
    <citation type="journal article" date="2015" name="Genome Announc.">
        <title>Complete Genome Sequence of Sulfolobus solfataricus Strain 98/2 and Evolved Derivatives.</title>
        <authorList>
            <person name="McCarthy S."/>
            <person name="Gradnigo J."/>
            <person name="Johnson T."/>
            <person name="Payne S."/>
            <person name="Lipzen A."/>
            <person name="Martin J."/>
            <person name="Schackwitz W."/>
            <person name="Moriyama E."/>
            <person name="Blum P."/>
        </authorList>
    </citation>
    <scope>NUCLEOTIDE SEQUENCE [LARGE SCALE GENOMIC DNA]</scope>
    <source>
        <strain evidence="13">98/2 SULC</strain>
        <strain evidence="1">SARC-B</strain>
        <strain evidence="2">SARC-C</strain>
        <strain evidence="3 15">SULA</strain>
        <strain evidence="14">SULB</strain>
    </source>
</reference>
<dbReference type="EMBL" id="CP011057">
    <property type="protein sequence ID" value="AKA78876.1"/>
    <property type="molecule type" value="Genomic_DNA"/>
</dbReference>
<dbReference type="Proteomes" id="UP000033085">
    <property type="component" value="Chromosome"/>
</dbReference>
<sequence length="56" mass="6065">MVNLKCPICGGEITVEDDALPGELVEHECGAQLEVVKQNGKLSLRLAEQIGEDWGE</sequence>
<dbReference type="OMA" id="EIVEHEC"/>
<evidence type="ECO:0000313" key="10">
    <source>
        <dbReference type="EMBL" id="AZF83669.1"/>
    </source>
</evidence>
<dbReference type="EMBL" id="CP033235">
    <property type="protein sequence ID" value="AZF67953.1"/>
    <property type="molecule type" value="Genomic_DNA"/>
</dbReference>
<dbReference type="Proteomes" id="UP000269431">
    <property type="component" value="Chromosome"/>
</dbReference>
<dbReference type="Proteomes" id="UP000076770">
    <property type="component" value="Chromosome i"/>
</dbReference>
<dbReference type="Proteomes" id="UP000267993">
    <property type="component" value="Chromosome"/>
</dbReference>
<reference evidence="11 24" key="6">
    <citation type="journal article" date="2020" name="Nat. Commun.">
        <title>The structures of two archaeal type IV pili illuminate evolutionary relationships.</title>
        <authorList>
            <person name="Wang F."/>
            <person name="Baquero D.P."/>
            <person name="Su Z."/>
            <person name="Beltran L.C."/>
            <person name="Prangishvili D."/>
            <person name="Krupovic M."/>
            <person name="Egelman E.H."/>
        </authorList>
    </citation>
    <scope>NUCLEOTIDE SEQUENCE [LARGE SCALE GENOMIC DNA]</scope>
    <source>
        <strain evidence="11 24">POZ149</strain>
    </source>
</reference>
<protein>
    <submittedName>
        <fullName evidence="3">Sulfonate ABC transporter</fullName>
    </submittedName>
</protein>
<reference evidence="12" key="3">
    <citation type="submission" date="2016-04" db="EMBL/GenBank/DDBJ databases">
        <authorList>
            <person name="Evans L.H."/>
            <person name="Alamgir A."/>
            <person name="Owens N."/>
            <person name="Weber N.D."/>
            <person name="Virtaneva K."/>
            <person name="Barbian K."/>
            <person name="Babar A."/>
            <person name="Rosenke K."/>
        </authorList>
    </citation>
    <scope>NUCLEOTIDE SEQUENCE</scope>
    <source>
        <strain evidence="12">P1</strain>
    </source>
</reference>
<dbReference type="SMR" id="A0A0E3GWD4"/>
<dbReference type="CDD" id="cd13946">
    <property type="entry name" value="LysW"/>
    <property type="match status" value="1"/>
</dbReference>
<dbReference type="EMBL" id="CP033238">
    <property type="protein sequence ID" value="AZF75818.1"/>
    <property type="molecule type" value="Genomic_DNA"/>
</dbReference>
<evidence type="ECO:0000313" key="12">
    <source>
        <dbReference type="EMBL" id="SAI83698.1"/>
    </source>
</evidence>
<dbReference type="Proteomes" id="UP000273194">
    <property type="component" value="Chromosome"/>
</dbReference>
<evidence type="ECO:0000313" key="1">
    <source>
        <dbReference type="EMBL" id="AKA73486.1"/>
    </source>
</evidence>